<keyword evidence="4" id="KW-0436">Ligase</keyword>
<evidence type="ECO:0000313" key="11">
    <source>
        <dbReference type="Proteomes" id="UP000278673"/>
    </source>
</evidence>
<evidence type="ECO:0000256" key="7">
    <source>
        <dbReference type="ARBA" id="ARBA00022840"/>
    </source>
</evidence>
<name>A0A3M2MB27_9ACTN</name>
<evidence type="ECO:0000256" key="8">
    <source>
        <dbReference type="ARBA" id="ARBA00048475"/>
    </source>
</evidence>
<sequence>MMPVLNSTKNLHVVEPPTATREGIGVFEYTDHYTVFHYGRMPDPIPGKGEAICRMAAFNFLMLEEAGVRTHFRRHIAPNQIEFTLARLPDPADRPHSPASGNYLLPLQVLFRNELPPGSSVHRRLAAGELVPADIGLDALPSVGQKLARPLIEYATTREDTNRFLTPGEAQYLSGLDDERFPALREITVKVDEVLTGHAAGLGLSHCDGKVEYLVTVEQELVLGDSPGTPDESRLMFGGVHCGKQILRDWYVRSGLQIPTSELIAEGVPRSRWPKPAPLPPEFLPVMTDLYRSLSETWTGERHWNAPDLPTATHAAARLINP</sequence>
<evidence type="ECO:0000256" key="1">
    <source>
        <dbReference type="ARBA" id="ARBA00004672"/>
    </source>
</evidence>
<accession>A0A3M2MB27</accession>
<dbReference type="EC" id="6.3.2.6" evidence="3"/>
<evidence type="ECO:0000256" key="3">
    <source>
        <dbReference type="ARBA" id="ARBA00012217"/>
    </source>
</evidence>
<keyword evidence="6" id="KW-0658">Purine biosynthesis</keyword>
<dbReference type="GO" id="GO:0006189">
    <property type="term" value="P:'de novo' IMP biosynthetic process"/>
    <property type="evidence" value="ECO:0007669"/>
    <property type="project" value="UniProtKB-UniPathway"/>
</dbReference>
<feature type="domain" description="SAICAR synthetase/ADE2 N-terminal" evidence="9">
    <location>
        <begin position="25"/>
        <end position="253"/>
    </location>
</feature>
<comment type="pathway">
    <text evidence="1">Purine metabolism; IMP biosynthesis via de novo pathway; 5-amino-1-(5-phospho-D-ribosyl)imidazole-4-carboxamide from 5-amino-1-(5-phospho-D-ribosyl)imidazole-4-carboxylate: step 1/2.</text>
</comment>
<organism evidence="10 11">
    <name type="scientific">Streptomyces triticirhizae</name>
    <dbReference type="NCBI Taxonomy" id="2483353"/>
    <lineage>
        <taxon>Bacteria</taxon>
        <taxon>Bacillati</taxon>
        <taxon>Actinomycetota</taxon>
        <taxon>Actinomycetes</taxon>
        <taxon>Kitasatosporales</taxon>
        <taxon>Streptomycetaceae</taxon>
        <taxon>Streptomyces</taxon>
    </lineage>
</organism>
<keyword evidence="11" id="KW-1185">Reference proteome</keyword>
<comment type="catalytic activity">
    <reaction evidence="8">
        <text>5-amino-1-(5-phospho-D-ribosyl)imidazole-4-carboxylate + L-aspartate + ATP = (2S)-2-[5-amino-1-(5-phospho-beta-D-ribosyl)imidazole-4-carboxamido]succinate + ADP + phosphate + 2 H(+)</text>
        <dbReference type="Rhea" id="RHEA:22628"/>
        <dbReference type="ChEBI" id="CHEBI:15378"/>
        <dbReference type="ChEBI" id="CHEBI:29991"/>
        <dbReference type="ChEBI" id="CHEBI:30616"/>
        <dbReference type="ChEBI" id="CHEBI:43474"/>
        <dbReference type="ChEBI" id="CHEBI:58443"/>
        <dbReference type="ChEBI" id="CHEBI:77657"/>
        <dbReference type="ChEBI" id="CHEBI:456216"/>
        <dbReference type="EC" id="6.3.2.6"/>
    </reaction>
</comment>
<dbReference type="InterPro" id="IPR028923">
    <property type="entry name" value="SAICAR_synt/ADE2_N"/>
</dbReference>
<dbReference type="AlphaFoldDB" id="A0A3M2MB27"/>
<evidence type="ECO:0000256" key="5">
    <source>
        <dbReference type="ARBA" id="ARBA00022741"/>
    </source>
</evidence>
<evidence type="ECO:0000256" key="6">
    <source>
        <dbReference type="ARBA" id="ARBA00022755"/>
    </source>
</evidence>
<reference evidence="10 11" key="1">
    <citation type="submission" date="2018-10" db="EMBL/GenBank/DDBJ databases">
        <title>Isolation, diversity and antifungal activity of actinobacteria from wheat.</title>
        <authorList>
            <person name="Han C."/>
        </authorList>
    </citation>
    <scope>NUCLEOTIDE SEQUENCE [LARGE SCALE GENOMIC DNA]</scope>
    <source>
        <strain evidence="10 11">NEAU-YY642</strain>
    </source>
</reference>
<evidence type="ECO:0000313" key="10">
    <source>
        <dbReference type="EMBL" id="RMI46719.1"/>
    </source>
</evidence>
<dbReference type="PANTHER" id="PTHR43700:SF1">
    <property type="entry name" value="PHOSPHORIBOSYLAMINOIMIDAZOLE-SUCCINOCARBOXAMIDE SYNTHASE"/>
    <property type="match status" value="1"/>
</dbReference>
<evidence type="ECO:0000259" key="9">
    <source>
        <dbReference type="Pfam" id="PF01259"/>
    </source>
</evidence>
<keyword evidence="5" id="KW-0547">Nucleotide-binding</keyword>
<keyword evidence="7" id="KW-0067">ATP-binding</keyword>
<comment type="similarity">
    <text evidence="2">Belongs to the SAICAR synthetase family.</text>
</comment>
<dbReference type="SUPFAM" id="SSF56104">
    <property type="entry name" value="SAICAR synthase-like"/>
    <property type="match status" value="1"/>
</dbReference>
<evidence type="ECO:0000256" key="2">
    <source>
        <dbReference type="ARBA" id="ARBA00010190"/>
    </source>
</evidence>
<dbReference type="GO" id="GO:0004639">
    <property type="term" value="F:phosphoribosylaminoimidazolesuccinocarboxamide synthase activity"/>
    <property type="evidence" value="ECO:0007669"/>
    <property type="project" value="UniProtKB-EC"/>
</dbReference>
<dbReference type="Pfam" id="PF01259">
    <property type="entry name" value="SAICAR_synt"/>
    <property type="match status" value="1"/>
</dbReference>
<dbReference type="RefSeq" id="WP_122181720.1">
    <property type="nucleotide sequence ID" value="NZ_RFFJ01000001.1"/>
</dbReference>
<dbReference type="GO" id="GO:0005524">
    <property type="term" value="F:ATP binding"/>
    <property type="evidence" value="ECO:0007669"/>
    <property type="project" value="UniProtKB-KW"/>
</dbReference>
<proteinExistence type="inferred from homology"/>
<dbReference type="EMBL" id="RFFJ01000001">
    <property type="protein sequence ID" value="RMI46719.1"/>
    <property type="molecule type" value="Genomic_DNA"/>
</dbReference>
<dbReference type="GO" id="GO:0005737">
    <property type="term" value="C:cytoplasm"/>
    <property type="evidence" value="ECO:0007669"/>
    <property type="project" value="TreeGrafter"/>
</dbReference>
<dbReference type="Gene3D" id="3.30.470.20">
    <property type="entry name" value="ATP-grasp fold, B domain"/>
    <property type="match status" value="1"/>
</dbReference>
<gene>
    <name evidence="10" type="ORF">EBN88_00340</name>
</gene>
<dbReference type="Proteomes" id="UP000278673">
    <property type="component" value="Unassembled WGS sequence"/>
</dbReference>
<dbReference type="PANTHER" id="PTHR43700">
    <property type="entry name" value="PHOSPHORIBOSYLAMINOIMIDAZOLE-SUCCINOCARBOXAMIDE SYNTHASE"/>
    <property type="match status" value="1"/>
</dbReference>
<evidence type="ECO:0000256" key="4">
    <source>
        <dbReference type="ARBA" id="ARBA00022598"/>
    </source>
</evidence>
<protein>
    <recommendedName>
        <fullName evidence="3">phosphoribosylaminoimidazolesuccinocarboxamide synthase</fullName>
        <ecNumber evidence="3">6.3.2.6</ecNumber>
    </recommendedName>
</protein>
<dbReference type="Gene3D" id="3.30.200.20">
    <property type="entry name" value="Phosphorylase Kinase, domain 1"/>
    <property type="match status" value="1"/>
</dbReference>
<comment type="caution">
    <text evidence="10">The sequence shown here is derived from an EMBL/GenBank/DDBJ whole genome shotgun (WGS) entry which is preliminary data.</text>
</comment>
<dbReference type="UniPathway" id="UPA00074">
    <property type="reaction ID" value="UER00131"/>
</dbReference>